<proteinExistence type="predicted"/>
<name>A0A077Q3U9_XENBV</name>
<dbReference type="EMBL" id="CBTB010000016">
    <property type="protein sequence ID" value="CDH30857.1"/>
    <property type="molecule type" value="Genomic_DNA"/>
</dbReference>
<comment type="caution">
    <text evidence="1">The sequence shown here is derived from an EMBL/GenBank/DDBJ whole genome shotgun (WGS) entry which is preliminary data.</text>
</comment>
<organism evidence="1 2">
    <name type="scientific">Xenorhabdus bovienii str. Intermedium</name>
    <dbReference type="NCBI Taxonomy" id="1379677"/>
    <lineage>
        <taxon>Bacteria</taxon>
        <taxon>Pseudomonadati</taxon>
        <taxon>Pseudomonadota</taxon>
        <taxon>Gammaproteobacteria</taxon>
        <taxon>Enterobacterales</taxon>
        <taxon>Morganellaceae</taxon>
        <taxon>Xenorhabdus</taxon>
    </lineage>
</organism>
<evidence type="ECO:0000313" key="1">
    <source>
        <dbReference type="EMBL" id="CDH30857.1"/>
    </source>
</evidence>
<dbReference type="AlphaFoldDB" id="A0A077Q3U9"/>
<accession>A0A077Q3U9</accession>
<protein>
    <submittedName>
        <fullName evidence="1">Uncharacterized protein</fullName>
    </submittedName>
</protein>
<dbReference type="Proteomes" id="UP000028480">
    <property type="component" value="Unassembled WGS sequence"/>
</dbReference>
<evidence type="ECO:0000313" key="2">
    <source>
        <dbReference type="Proteomes" id="UP000028480"/>
    </source>
</evidence>
<gene>
    <name evidence="1" type="ORF">XBI1_1120005</name>
</gene>
<sequence length="74" mass="8122">MSDLHPKFGCVTYILSSKNIHALALADIAFNDSTKIAVYPNCLDVMDTLSRLQTVWAHCVATMAPHHDPPLLST</sequence>
<reference evidence="1" key="1">
    <citation type="submission" date="2013-07" db="EMBL/GenBank/DDBJ databases">
        <title>Sub-species coevolution in mutualistic symbiosis.</title>
        <authorList>
            <person name="Murfin K."/>
            <person name="Klassen J."/>
            <person name="Lee M."/>
            <person name="Forst S."/>
            <person name="Stock P."/>
            <person name="Goodrich-Blair H."/>
        </authorList>
    </citation>
    <scope>NUCLEOTIDE SEQUENCE [LARGE SCALE GENOMIC DNA]</scope>
    <source>
        <strain evidence="1">Intermedium</strain>
    </source>
</reference>
<dbReference type="HOGENOM" id="CLU_2686943_0_0_6"/>